<evidence type="ECO:0000313" key="6">
    <source>
        <dbReference type="Proteomes" id="UP000242637"/>
    </source>
</evidence>
<sequence length="534" mass="56716">MGRGGTEALSSPDTATAAVRRRRAYTLIWLTQFAPGSAQLVGGNKRLGRFVIRLLILFVLAAAVIIGLFFYNRAFVINTFARPPVLWGLAAVVLACAIGWAWLFIDAVRLSRPGTLPKRTRLGVSLLAAMLMVISCGTLTWSANVIRVGASAVSGMFGTGMAAKPVQGRYNILLLGGDSGASREGLRPDTIMLASIDADSGRTAMFGFARDTENINFRPGTTMSRLMPQGWNCGDKCLLNGLYTWAHQNASKFPANSGDVGVLATKEAIESLSGIDIQYYALVDLKGFQRFIDAVGGIDVDVRKATPIGGGTSRIKGYIQPGHQHLDGYHALWYARSREGSSNYERMQRQQCVMTSMLHQLDPATVITKYQELAGAAGSTLGTDIPASQLGTMSDLAIKARDQKMTSVNFTPPIINPWKYDPQVIRNKVAEAIAKTERAGQSASSSSRASSTPRASASHSPHSTNGLKNDNVISPRGENIPGAPGQQRATGSSTSSAHPTRGSRSTTTASPRPSGSSSASTGMTEDLAAVCSAG</sequence>
<feature type="compositionally biased region" description="Low complexity" evidence="2">
    <location>
        <begin position="442"/>
        <end position="464"/>
    </location>
</feature>
<proteinExistence type="inferred from homology"/>
<keyword evidence="3" id="KW-1133">Transmembrane helix</keyword>
<name>A0A239VV63_9MICO</name>
<gene>
    <name evidence="5" type="primary">yvhJ_2</name>
    <name evidence="5" type="ORF">SAMEA4475696_02276</name>
</gene>
<keyword evidence="6" id="KW-1185">Reference proteome</keyword>
<keyword evidence="3" id="KW-0472">Membrane</keyword>
<keyword evidence="3" id="KW-0812">Transmembrane</keyword>
<dbReference type="STRING" id="1121387.GCA_000429885_00641"/>
<dbReference type="Gene3D" id="3.40.630.190">
    <property type="entry name" value="LCP protein"/>
    <property type="match status" value="1"/>
</dbReference>
<reference evidence="5 6" key="1">
    <citation type="submission" date="2017-06" db="EMBL/GenBank/DDBJ databases">
        <authorList>
            <consortium name="Pathogen Informatics"/>
        </authorList>
    </citation>
    <scope>NUCLEOTIDE SEQUENCE [LARGE SCALE GENOMIC DNA]</scope>
    <source>
        <strain evidence="5 6">NCTC13039</strain>
    </source>
</reference>
<protein>
    <submittedName>
        <fullName evidence="5">Putative transcriptional regulator yvhJ</fullName>
    </submittedName>
</protein>
<dbReference type="InterPro" id="IPR050922">
    <property type="entry name" value="LytR/CpsA/Psr_CW_biosynth"/>
</dbReference>
<feature type="transmembrane region" description="Helical" evidence="3">
    <location>
        <begin position="50"/>
        <end position="72"/>
    </location>
</feature>
<feature type="domain" description="Cell envelope-related transcriptional attenuator" evidence="4">
    <location>
        <begin position="187"/>
        <end position="361"/>
    </location>
</feature>
<dbReference type="InterPro" id="IPR004474">
    <property type="entry name" value="LytR_CpsA_psr"/>
</dbReference>
<evidence type="ECO:0000313" key="5">
    <source>
        <dbReference type="EMBL" id="SNV25583.1"/>
    </source>
</evidence>
<dbReference type="PANTHER" id="PTHR33392">
    <property type="entry name" value="POLYISOPRENYL-TEICHOIC ACID--PEPTIDOGLYCAN TEICHOIC ACID TRANSFERASE TAGU"/>
    <property type="match status" value="1"/>
</dbReference>
<feature type="transmembrane region" description="Helical" evidence="3">
    <location>
        <begin position="84"/>
        <end position="105"/>
    </location>
</feature>
<dbReference type="PANTHER" id="PTHR33392:SF6">
    <property type="entry name" value="POLYISOPRENYL-TEICHOIC ACID--PEPTIDOGLYCAN TEICHOIC ACID TRANSFERASE TAGU"/>
    <property type="match status" value="1"/>
</dbReference>
<feature type="compositionally biased region" description="Low complexity" evidence="2">
    <location>
        <begin position="499"/>
        <end position="522"/>
    </location>
</feature>
<evidence type="ECO:0000256" key="2">
    <source>
        <dbReference type="SAM" id="MobiDB-lite"/>
    </source>
</evidence>
<feature type="region of interest" description="Disordered" evidence="2">
    <location>
        <begin position="435"/>
        <end position="534"/>
    </location>
</feature>
<comment type="similarity">
    <text evidence="1">Belongs to the LytR/CpsA/Psr (LCP) family.</text>
</comment>
<evidence type="ECO:0000259" key="4">
    <source>
        <dbReference type="Pfam" id="PF03816"/>
    </source>
</evidence>
<organism evidence="5 6">
    <name type="scientific">Dermatophilus congolensis</name>
    <dbReference type="NCBI Taxonomy" id="1863"/>
    <lineage>
        <taxon>Bacteria</taxon>
        <taxon>Bacillati</taxon>
        <taxon>Actinomycetota</taxon>
        <taxon>Actinomycetes</taxon>
        <taxon>Micrococcales</taxon>
        <taxon>Dermatophilaceae</taxon>
        <taxon>Dermatophilus</taxon>
    </lineage>
</organism>
<evidence type="ECO:0000256" key="3">
    <source>
        <dbReference type="SAM" id="Phobius"/>
    </source>
</evidence>
<feature type="compositionally biased region" description="Polar residues" evidence="2">
    <location>
        <begin position="487"/>
        <end position="498"/>
    </location>
</feature>
<dbReference type="NCBIfam" id="TIGR00350">
    <property type="entry name" value="lytR_cpsA_psr"/>
    <property type="match status" value="1"/>
</dbReference>
<accession>A0A239VV63</accession>
<dbReference type="Proteomes" id="UP000242637">
    <property type="component" value="Chromosome 1"/>
</dbReference>
<evidence type="ECO:0000256" key="1">
    <source>
        <dbReference type="ARBA" id="ARBA00006068"/>
    </source>
</evidence>
<dbReference type="AlphaFoldDB" id="A0A239VV63"/>
<feature type="transmembrane region" description="Helical" evidence="3">
    <location>
        <begin position="126"/>
        <end position="146"/>
    </location>
</feature>
<dbReference type="EMBL" id="LT906453">
    <property type="protein sequence ID" value="SNV25583.1"/>
    <property type="molecule type" value="Genomic_DNA"/>
</dbReference>
<dbReference type="Pfam" id="PF03816">
    <property type="entry name" value="LytR_cpsA_psr"/>
    <property type="match status" value="1"/>
</dbReference>
<dbReference type="KEGG" id="dco:SAMEA4475696_2276"/>